<evidence type="ECO:0000256" key="2">
    <source>
        <dbReference type="ARBA" id="ARBA00022692"/>
    </source>
</evidence>
<feature type="transmembrane region" description="Helical" evidence="7">
    <location>
        <begin position="236"/>
        <end position="255"/>
    </location>
</feature>
<dbReference type="Gene3D" id="3.40.50.300">
    <property type="entry name" value="P-loop containing nucleotide triphosphate hydrolases"/>
    <property type="match status" value="1"/>
</dbReference>
<proteinExistence type="predicted"/>
<feature type="domain" description="ABC transporter" evidence="8">
    <location>
        <begin position="333"/>
        <end position="567"/>
    </location>
</feature>
<evidence type="ECO:0000259" key="8">
    <source>
        <dbReference type="PROSITE" id="PS50893"/>
    </source>
</evidence>
<dbReference type="InterPro" id="IPR039421">
    <property type="entry name" value="Type_1_exporter"/>
</dbReference>
<evidence type="ECO:0000256" key="3">
    <source>
        <dbReference type="ARBA" id="ARBA00022741"/>
    </source>
</evidence>
<evidence type="ECO:0000313" key="11">
    <source>
        <dbReference type="Proteomes" id="UP001314903"/>
    </source>
</evidence>
<name>A0ABS4KFP5_9FIRM</name>
<comment type="subcellular location">
    <subcellularLocation>
        <location evidence="1">Cell membrane</location>
        <topology evidence="1">Multi-pass membrane protein</topology>
    </subcellularLocation>
</comment>
<dbReference type="PROSITE" id="PS00211">
    <property type="entry name" value="ABC_TRANSPORTER_1"/>
    <property type="match status" value="1"/>
</dbReference>
<feature type="transmembrane region" description="Helical" evidence="7">
    <location>
        <begin position="53"/>
        <end position="74"/>
    </location>
</feature>
<protein>
    <submittedName>
        <fullName evidence="10">ATP-binding cassette subfamily B protein</fullName>
    </submittedName>
</protein>
<gene>
    <name evidence="10" type="ORF">J2Z35_000374</name>
</gene>
<dbReference type="InterPro" id="IPR011527">
    <property type="entry name" value="ABC1_TM_dom"/>
</dbReference>
<comment type="caution">
    <text evidence="10">The sequence shown here is derived from an EMBL/GenBank/DDBJ whole genome shotgun (WGS) entry which is preliminary data.</text>
</comment>
<dbReference type="InterPro" id="IPR027417">
    <property type="entry name" value="P-loop_NTPase"/>
</dbReference>
<dbReference type="PANTHER" id="PTHR43394">
    <property type="entry name" value="ATP-DEPENDENT PERMEASE MDL1, MITOCHONDRIAL"/>
    <property type="match status" value="1"/>
</dbReference>
<keyword evidence="3" id="KW-0547">Nucleotide-binding</keyword>
<organism evidence="10 11">
    <name type="scientific">Acetoanaerobium pronyense</name>
    <dbReference type="NCBI Taxonomy" id="1482736"/>
    <lineage>
        <taxon>Bacteria</taxon>
        <taxon>Bacillati</taxon>
        <taxon>Bacillota</taxon>
        <taxon>Clostridia</taxon>
        <taxon>Peptostreptococcales</taxon>
        <taxon>Filifactoraceae</taxon>
        <taxon>Acetoanaerobium</taxon>
    </lineage>
</organism>
<feature type="transmembrane region" description="Helical" evidence="7">
    <location>
        <begin position="261"/>
        <end position="284"/>
    </location>
</feature>
<evidence type="ECO:0000256" key="5">
    <source>
        <dbReference type="ARBA" id="ARBA00022989"/>
    </source>
</evidence>
<dbReference type="SUPFAM" id="SSF90123">
    <property type="entry name" value="ABC transporter transmembrane region"/>
    <property type="match status" value="1"/>
</dbReference>
<dbReference type="CDD" id="cd18549">
    <property type="entry name" value="ABC_6TM_YwjA_like"/>
    <property type="match status" value="1"/>
</dbReference>
<feature type="transmembrane region" description="Helical" evidence="7">
    <location>
        <begin position="158"/>
        <end position="176"/>
    </location>
</feature>
<evidence type="ECO:0000256" key="6">
    <source>
        <dbReference type="ARBA" id="ARBA00023136"/>
    </source>
</evidence>
<keyword evidence="6 7" id="KW-0472">Membrane</keyword>
<evidence type="ECO:0000313" key="10">
    <source>
        <dbReference type="EMBL" id="MBP2026585.1"/>
    </source>
</evidence>
<keyword evidence="11" id="KW-1185">Reference proteome</keyword>
<dbReference type="EMBL" id="JAGGLI010000002">
    <property type="protein sequence ID" value="MBP2026585.1"/>
    <property type="molecule type" value="Genomic_DNA"/>
</dbReference>
<dbReference type="SMART" id="SM00382">
    <property type="entry name" value="AAA"/>
    <property type="match status" value="1"/>
</dbReference>
<evidence type="ECO:0000259" key="9">
    <source>
        <dbReference type="PROSITE" id="PS50929"/>
    </source>
</evidence>
<dbReference type="GO" id="GO:0005524">
    <property type="term" value="F:ATP binding"/>
    <property type="evidence" value="ECO:0007669"/>
    <property type="project" value="UniProtKB-KW"/>
</dbReference>
<keyword evidence="2 7" id="KW-0812">Transmembrane</keyword>
<feature type="transmembrane region" description="Helical" evidence="7">
    <location>
        <begin position="135"/>
        <end position="152"/>
    </location>
</feature>
<dbReference type="InterPro" id="IPR003593">
    <property type="entry name" value="AAA+_ATPase"/>
</dbReference>
<dbReference type="Gene3D" id="1.20.1560.10">
    <property type="entry name" value="ABC transporter type 1, transmembrane domain"/>
    <property type="match status" value="1"/>
</dbReference>
<dbReference type="InterPro" id="IPR036640">
    <property type="entry name" value="ABC1_TM_sf"/>
</dbReference>
<dbReference type="RefSeq" id="WP_209658779.1">
    <property type="nucleotide sequence ID" value="NZ_JAGGLI010000002.1"/>
</dbReference>
<dbReference type="Pfam" id="PF00664">
    <property type="entry name" value="ABC_membrane"/>
    <property type="match status" value="1"/>
</dbReference>
<dbReference type="Proteomes" id="UP001314903">
    <property type="component" value="Unassembled WGS sequence"/>
</dbReference>
<dbReference type="InterPro" id="IPR003439">
    <property type="entry name" value="ABC_transporter-like_ATP-bd"/>
</dbReference>
<feature type="transmembrane region" description="Helical" evidence="7">
    <location>
        <begin position="12"/>
        <end position="33"/>
    </location>
</feature>
<dbReference type="Pfam" id="PF00005">
    <property type="entry name" value="ABC_tran"/>
    <property type="match status" value="1"/>
</dbReference>
<accession>A0ABS4KFP5</accession>
<feature type="domain" description="ABC transmembrane type-1" evidence="9">
    <location>
        <begin position="17"/>
        <end position="299"/>
    </location>
</feature>
<dbReference type="InterPro" id="IPR017871">
    <property type="entry name" value="ABC_transporter-like_CS"/>
</dbReference>
<keyword evidence="4 10" id="KW-0067">ATP-binding</keyword>
<dbReference type="PROSITE" id="PS50893">
    <property type="entry name" value="ABC_TRANSPORTER_2"/>
    <property type="match status" value="1"/>
</dbReference>
<evidence type="ECO:0000256" key="7">
    <source>
        <dbReference type="SAM" id="Phobius"/>
    </source>
</evidence>
<evidence type="ECO:0000256" key="1">
    <source>
        <dbReference type="ARBA" id="ARBA00004651"/>
    </source>
</evidence>
<keyword evidence="5 7" id="KW-1133">Transmembrane helix</keyword>
<dbReference type="PROSITE" id="PS50929">
    <property type="entry name" value="ABC_TM1F"/>
    <property type="match status" value="1"/>
</dbReference>
<reference evidence="10 11" key="1">
    <citation type="submission" date="2021-03" db="EMBL/GenBank/DDBJ databases">
        <title>Genomic Encyclopedia of Type Strains, Phase IV (KMG-IV): sequencing the most valuable type-strain genomes for metagenomic binning, comparative biology and taxonomic classification.</title>
        <authorList>
            <person name="Goeker M."/>
        </authorList>
    </citation>
    <scope>NUCLEOTIDE SEQUENCE [LARGE SCALE GENOMIC DNA]</scope>
    <source>
        <strain evidence="10 11">DSM 27512</strain>
    </source>
</reference>
<sequence length="579" mass="65969">MIKKLITYYKPHINLFILDMSAAFMAAGLDLVFPFLVRYSLNEILPQNNMRTFTFIIGIMMVLYIVKYFLNYIVNYYGHVMGTRMEYDMRKDLFDHIQKLSFTYFDSTKKGHIMSRLVNDLNEISELAHHGPEDLFIASVTLIGSFVIMANINLKLAFATFALIPFLIYFSFKKNIKMKKAFKEMRSKIADVNAKAEDSISGIRVVKAFANEDYEKEKFDTGNMNFRITREDAFKVMAEFFSGIELFTGLINLFVLGYGGYLYFMGELTAGDIIGFLLYVGIFLQPVRRFSTLIENFQKGMSGFERFAETLAIKPDIEDKKDAIDVGKLEGEVELHNVTFAYEQDNAVISNLNLRIKKGEQIALIGPSGVGKTTLLSLIPRFYETTSGFITIDNIDIKNMTMSSLRNNIGIVQQDVFMFSGNVKENIAYGKRDATDEEIIAAAKKANAHEFIMELENGYDTYIGEKGVKLSGGQKQRLSIARIFLKNPPILILDEATSALDNESERVIQRSLKELSKDRTTLIIAHRLSTVRSSDRILVLTQNGIEEEGNHEELIAKNGLYSKLYNMQFEDYNINEFMA</sequence>
<dbReference type="PANTHER" id="PTHR43394:SF1">
    <property type="entry name" value="ATP-BINDING CASSETTE SUB-FAMILY B MEMBER 10, MITOCHONDRIAL"/>
    <property type="match status" value="1"/>
</dbReference>
<evidence type="ECO:0000256" key="4">
    <source>
        <dbReference type="ARBA" id="ARBA00022840"/>
    </source>
</evidence>
<dbReference type="SUPFAM" id="SSF52540">
    <property type="entry name" value="P-loop containing nucleoside triphosphate hydrolases"/>
    <property type="match status" value="1"/>
</dbReference>